<dbReference type="AlphaFoldDB" id="A0A6C0LXJ9"/>
<dbReference type="PROSITE" id="PS50832">
    <property type="entry name" value="S1_IF1_TYPE"/>
    <property type="match status" value="1"/>
</dbReference>
<dbReference type="GO" id="GO:0003743">
    <property type="term" value="F:translation initiation factor activity"/>
    <property type="evidence" value="ECO:0007669"/>
    <property type="project" value="InterPro"/>
</dbReference>
<dbReference type="GO" id="GO:0003723">
    <property type="term" value="F:RNA binding"/>
    <property type="evidence" value="ECO:0007669"/>
    <property type="project" value="InterPro"/>
</dbReference>
<dbReference type="Pfam" id="PF01176">
    <property type="entry name" value="eIF-1a"/>
    <property type="match status" value="1"/>
</dbReference>
<organism evidence="2">
    <name type="scientific">viral metagenome</name>
    <dbReference type="NCBI Taxonomy" id="1070528"/>
    <lineage>
        <taxon>unclassified sequences</taxon>
        <taxon>metagenomes</taxon>
        <taxon>organismal metagenomes</taxon>
    </lineage>
</organism>
<dbReference type="SUPFAM" id="SSF50249">
    <property type="entry name" value="Nucleic acid-binding proteins"/>
    <property type="match status" value="1"/>
</dbReference>
<sequence>MPKKSKKNKGSKPTDVKIRDLELAEVMEEYGKITALLGNCRFTVRLTDNSDRMAIVHRGMRRQRILVDTVVLVSKRSFQDDKVDVIHKYTDDEVKKLIQYNEIPEVFGRSSSCLDDIVETTDGFVFEEAPDIDFDDI</sequence>
<dbReference type="PANTHER" id="PTHR21668">
    <property type="entry name" value="EIF-1A"/>
    <property type="match status" value="1"/>
</dbReference>
<proteinExistence type="predicted"/>
<dbReference type="InterPro" id="IPR001253">
    <property type="entry name" value="TIF_eIF-1A"/>
</dbReference>
<dbReference type="SMART" id="SM00652">
    <property type="entry name" value="eIF1a"/>
    <property type="match status" value="1"/>
</dbReference>
<dbReference type="EMBL" id="MN740565">
    <property type="protein sequence ID" value="QHU33972.1"/>
    <property type="molecule type" value="Genomic_DNA"/>
</dbReference>
<evidence type="ECO:0000259" key="1">
    <source>
        <dbReference type="PROSITE" id="PS50832"/>
    </source>
</evidence>
<dbReference type="InterPro" id="IPR012340">
    <property type="entry name" value="NA-bd_OB-fold"/>
</dbReference>
<feature type="domain" description="S1-like" evidence="1">
    <location>
        <begin position="17"/>
        <end position="90"/>
    </location>
</feature>
<evidence type="ECO:0000313" key="2">
    <source>
        <dbReference type="EMBL" id="QHU33972.1"/>
    </source>
</evidence>
<dbReference type="InterPro" id="IPR006196">
    <property type="entry name" value="RNA-binding_domain_S1_IF1"/>
</dbReference>
<reference evidence="2" key="1">
    <citation type="journal article" date="2020" name="Nature">
        <title>Giant virus diversity and host interactions through global metagenomics.</title>
        <authorList>
            <person name="Schulz F."/>
            <person name="Roux S."/>
            <person name="Paez-Espino D."/>
            <person name="Jungbluth S."/>
            <person name="Walsh D.A."/>
            <person name="Denef V.J."/>
            <person name="McMahon K.D."/>
            <person name="Konstantinidis K.T."/>
            <person name="Eloe-Fadrosh E.A."/>
            <person name="Kyrpides N.C."/>
            <person name="Woyke T."/>
        </authorList>
    </citation>
    <scope>NUCLEOTIDE SEQUENCE</scope>
    <source>
        <strain evidence="2">GVMAG-S-1016704-142</strain>
    </source>
</reference>
<protein>
    <recommendedName>
        <fullName evidence="1">S1-like domain-containing protein</fullName>
    </recommendedName>
</protein>
<accession>A0A6C0LXJ9</accession>
<dbReference type="Gene3D" id="2.40.50.140">
    <property type="entry name" value="Nucleic acid-binding proteins"/>
    <property type="match status" value="1"/>
</dbReference>
<name>A0A6C0LXJ9_9ZZZZ</name>